<dbReference type="Gene3D" id="3.90.230.10">
    <property type="entry name" value="Creatinase/methionine aminopeptidase superfamily"/>
    <property type="match status" value="1"/>
</dbReference>
<dbReference type="InterPro" id="IPR036005">
    <property type="entry name" value="Creatinase/aminopeptidase-like"/>
</dbReference>
<dbReference type="InterPro" id="IPR007865">
    <property type="entry name" value="Aminopep_P_N"/>
</dbReference>
<evidence type="ECO:0000259" key="6">
    <source>
        <dbReference type="SMART" id="SM01011"/>
    </source>
</evidence>
<feature type="domain" description="Aminopeptidase P N-terminal" evidence="6">
    <location>
        <begin position="39"/>
        <end position="176"/>
    </location>
</feature>
<dbReference type="GO" id="GO:0050821">
    <property type="term" value="P:protein stabilization"/>
    <property type="evidence" value="ECO:0007669"/>
    <property type="project" value="EnsemblFungi"/>
</dbReference>
<proteinExistence type="inferred from homology"/>
<accession>A0A1U7LW37</accession>
<dbReference type="SUPFAM" id="SSF53092">
    <property type="entry name" value="Creatinase/prolidase N-terminal domain"/>
    <property type="match status" value="1"/>
</dbReference>
<evidence type="ECO:0000313" key="7">
    <source>
        <dbReference type="EMBL" id="OLL26762.1"/>
    </source>
</evidence>
<dbReference type="SMART" id="SM01011">
    <property type="entry name" value="AMP_N"/>
    <property type="match status" value="1"/>
</dbReference>
<organism evidence="7 8">
    <name type="scientific">Neolecta irregularis (strain DAH-3)</name>
    <dbReference type="NCBI Taxonomy" id="1198029"/>
    <lineage>
        <taxon>Eukaryota</taxon>
        <taxon>Fungi</taxon>
        <taxon>Dikarya</taxon>
        <taxon>Ascomycota</taxon>
        <taxon>Taphrinomycotina</taxon>
        <taxon>Neolectales</taxon>
        <taxon>Neolectaceae</taxon>
        <taxon>Neolecta</taxon>
    </lineage>
</organism>
<dbReference type="Pfam" id="PF05195">
    <property type="entry name" value="AMP_N"/>
    <property type="match status" value="1"/>
</dbReference>
<dbReference type="Proteomes" id="UP000186594">
    <property type="component" value="Unassembled WGS sequence"/>
</dbReference>
<dbReference type="PANTHER" id="PTHR43226:SF4">
    <property type="entry name" value="XAA-PRO AMINOPEPTIDASE 3"/>
    <property type="match status" value="1"/>
</dbReference>
<keyword evidence="5" id="KW-0464">Manganese</keyword>
<dbReference type="Gene3D" id="3.40.350.10">
    <property type="entry name" value="Creatinase/prolidase N-terminal domain"/>
    <property type="match status" value="1"/>
</dbReference>
<dbReference type="PANTHER" id="PTHR43226">
    <property type="entry name" value="XAA-PRO AMINOPEPTIDASE 3"/>
    <property type="match status" value="1"/>
</dbReference>
<evidence type="ECO:0000256" key="3">
    <source>
        <dbReference type="ARBA" id="ARBA00022723"/>
    </source>
</evidence>
<dbReference type="SUPFAM" id="SSF55920">
    <property type="entry name" value="Creatinase/aminopeptidase"/>
    <property type="match status" value="1"/>
</dbReference>
<dbReference type="EMBL" id="LXFE01000149">
    <property type="protein sequence ID" value="OLL26762.1"/>
    <property type="molecule type" value="Genomic_DNA"/>
</dbReference>
<comment type="cofactor">
    <cofactor evidence="1">
        <name>Mn(2+)</name>
        <dbReference type="ChEBI" id="CHEBI:29035"/>
    </cofactor>
</comment>
<dbReference type="InterPro" id="IPR052433">
    <property type="entry name" value="X-Pro_dipept-like"/>
</dbReference>
<evidence type="ECO:0000256" key="4">
    <source>
        <dbReference type="ARBA" id="ARBA00022801"/>
    </source>
</evidence>
<keyword evidence="3" id="KW-0479">Metal-binding</keyword>
<dbReference type="GO" id="GO:0005634">
    <property type="term" value="C:nucleus"/>
    <property type="evidence" value="ECO:0007669"/>
    <property type="project" value="EnsemblFungi"/>
</dbReference>
<dbReference type="OrthoDB" id="4215474at2759"/>
<comment type="caution">
    <text evidence="7">The sequence shown here is derived from an EMBL/GenBank/DDBJ whole genome shotgun (WGS) entry which is preliminary data.</text>
</comment>
<gene>
    <name evidence="7" type="ORF">NEOLI_000689</name>
</gene>
<dbReference type="GO" id="GO:0005739">
    <property type="term" value="C:mitochondrion"/>
    <property type="evidence" value="ECO:0007669"/>
    <property type="project" value="EnsemblFungi"/>
</dbReference>
<dbReference type="OMA" id="DSYFWYL"/>
<evidence type="ECO:0000256" key="2">
    <source>
        <dbReference type="ARBA" id="ARBA00008766"/>
    </source>
</evidence>
<dbReference type="Pfam" id="PF00557">
    <property type="entry name" value="Peptidase_M24"/>
    <property type="match status" value="2"/>
</dbReference>
<keyword evidence="4" id="KW-0378">Hydrolase</keyword>
<dbReference type="STRING" id="1198029.A0A1U7LW37"/>
<evidence type="ECO:0000256" key="5">
    <source>
        <dbReference type="ARBA" id="ARBA00023211"/>
    </source>
</evidence>
<dbReference type="InterPro" id="IPR029149">
    <property type="entry name" value="Creatin/AminoP/Spt16_N"/>
</dbReference>
<dbReference type="GO" id="GO:0030145">
    <property type="term" value="F:manganese ion binding"/>
    <property type="evidence" value="ECO:0007669"/>
    <property type="project" value="InterPro"/>
</dbReference>
<sequence length="478" mass="53552">MFRVSPILKRTIQTKSYGQPLPQTHPHLFTSHLELTPGIPASEYKSRRDRLAAKLSEGDLAIIAGSAVQWRSSSVFYPFYQNSDFSYISGFLEPDALIVLERSDSYDRGYKYHLYAREKDPHEETWQGSRSGNRACIKIFGSDTSTNIATMSSSLNELITRAGNIYVDLPTRSSPKDFLSPKVLRVRMSNLQEAIDQLLSHKYVLPLSSILHPMRAFKSLAEIECMRKAGEASSQSFDCVMSQSFKLESALWACFEHEIRRNGCHSDGYVPVVAGGENALILHYVENNNVLRNGDLVLLDGGGSSNTEVIPPVCQPRYGTNFPKKDITRTWPVNGKFSCAQKALVSAVLEVEKKCIKLCTRSAGLSLDDIHDKSKEFLAAKLKEIGFGFENYSLTDIYPHHIGHFVGLDVHDCAKFPRHQHLETSQVVTIEPGVYVPNDDRFPKHFRGMGIRIEDCVLVGEYSPTLLTNVIFIIVPAC</sequence>
<dbReference type="InterPro" id="IPR000994">
    <property type="entry name" value="Pept_M24"/>
</dbReference>
<reference evidence="7 8" key="1">
    <citation type="submission" date="2016-04" db="EMBL/GenBank/DDBJ databases">
        <title>Evolutionary innovation and constraint leading to complex multicellularity in the Ascomycota.</title>
        <authorList>
            <person name="Cisse O."/>
            <person name="Nguyen A."/>
            <person name="Hewitt D.A."/>
            <person name="Jedd G."/>
            <person name="Stajich J.E."/>
        </authorList>
    </citation>
    <scope>NUCLEOTIDE SEQUENCE [LARGE SCALE GENOMIC DNA]</scope>
    <source>
        <strain evidence="7 8">DAH-3</strain>
    </source>
</reference>
<name>A0A1U7LW37_NEOID</name>
<evidence type="ECO:0000313" key="8">
    <source>
        <dbReference type="Proteomes" id="UP000186594"/>
    </source>
</evidence>
<dbReference type="GO" id="GO:0016485">
    <property type="term" value="P:protein processing"/>
    <property type="evidence" value="ECO:0007669"/>
    <property type="project" value="EnsemblFungi"/>
</dbReference>
<keyword evidence="8" id="KW-1185">Reference proteome</keyword>
<protein>
    <submittedName>
        <fullName evidence="7">Intermediate cleaving peptidase 55</fullName>
    </submittedName>
</protein>
<comment type="similarity">
    <text evidence="2">Belongs to the peptidase M24B family.</text>
</comment>
<dbReference type="GO" id="GO:0070006">
    <property type="term" value="F:metalloaminopeptidase activity"/>
    <property type="evidence" value="ECO:0007669"/>
    <property type="project" value="InterPro"/>
</dbReference>
<dbReference type="AlphaFoldDB" id="A0A1U7LW37"/>
<evidence type="ECO:0000256" key="1">
    <source>
        <dbReference type="ARBA" id="ARBA00001936"/>
    </source>
</evidence>